<feature type="modified residue" description="4-aspartylphosphate" evidence="6">
    <location>
        <position position="67"/>
    </location>
</feature>
<dbReference type="PANTHER" id="PTHR44688">
    <property type="entry name" value="DNA-BINDING TRANSCRIPTIONAL ACTIVATOR DEVR_DOSR"/>
    <property type="match status" value="1"/>
</dbReference>
<keyword evidence="1 6" id="KW-0597">Phosphoprotein</keyword>
<dbReference type="OrthoDB" id="9782655at2"/>
<keyword evidence="10" id="KW-1185">Reference proteome</keyword>
<dbReference type="Pfam" id="PF00196">
    <property type="entry name" value="GerE"/>
    <property type="match status" value="1"/>
</dbReference>
<dbReference type="PROSITE" id="PS50110">
    <property type="entry name" value="RESPONSE_REGULATORY"/>
    <property type="match status" value="1"/>
</dbReference>
<keyword evidence="3" id="KW-0805">Transcription regulation</keyword>
<dbReference type="SUPFAM" id="SSF52172">
    <property type="entry name" value="CheY-like"/>
    <property type="match status" value="1"/>
</dbReference>
<evidence type="ECO:0000256" key="1">
    <source>
        <dbReference type="ARBA" id="ARBA00022553"/>
    </source>
</evidence>
<dbReference type="GO" id="GO:0003677">
    <property type="term" value="F:DNA binding"/>
    <property type="evidence" value="ECO:0007669"/>
    <property type="project" value="UniProtKB-KW"/>
</dbReference>
<organism evidence="9 10">
    <name type="scientific">Teichococcus aestuarii</name>
    <dbReference type="NCBI Taxonomy" id="568898"/>
    <lineage>
        <taxon>Bacteria</taxon>
        <taxon>Pseudomonadati</taxon>
        <taxon>Pseudomonadota</taxon>
        <taxon>Alphaproteobacteria</taxon>
        <taxon>Acetobacterales</taxon>
        <taxon>Roseomonadaceae</taxon>
        <taxon>Roseomonas</taxon>
    </lineage>
</organism>
<protein>
    <submittedName>
        <fullName evidence="9">DNA-binding response regulator</fullName>
    </submittedName>
</protein>
<dbReference type="InterPro" id="IPR011006">
    <property type="entry name" value="CheY-like_superfamily"/>
</dbReference>
<evidence type="ECO:0000256" key="6">
    <source>
        <dbReference type="PROSITE-ProRule" id="PRU00169"/>
    </source>
</evidence>
<dbReference type="PANTHER" id="PTHR44688:SF16">
    <property type="entry name" value="DNA-BINDING TRANSCRIPTIONAL ACTIVATOR DEVR_DOSR"/>
    <property type="match status" value="1"/>
</dbReference>
<name>A0A2U1UZD0_9PROT</name>
<keyword evidence="5" id="KW-0804">Transcription</keyword>
<dbReference type="FunFam" id="3.40.50.2300:FF:000018">
    <property type="entry name" value="DNA-binding transcriptional regulator NtrC"/>
    <property type="match status" value="1"/>
</dbReference>
<dbReference type="Pfam" id="PF00072">
    <property type="entry name" value="Response_reg"/>
    <property type="match status" value="1"/>
</dbReference>
<evidence type="ECO:0000259" key="7">
    <source>
        <dbReference type="PROSITE" id="PS50043"/>
    </source>
</evidence>
<dbReference type="Gene3D" id="3.40.50.2300">
    <property type="match status" value="1"/>
</dbReference>
<evidence type="ECO:0000259" key="8">
    <source>
        <dbReference type="PROSITE" id="PS50110"/>
    </source>
</evidence>
<dbReference type="SUPFAM" id="SSF46894">
    <property type="entry name" value="C-terminal effector domain of the bipartite response regulators"/>
    <property type="match status" value="1"/>
</dbReference>
<proteinExistence type="predicted"/>
<comment type="caution">
    <text evidence="9">The sequence shown here is derived from an EMBL/GenBank/DDBJ whole genome shotgun (WGS) entry which is preliminary data.</text>
</comment>
<dbReference type="EMBL" id="PDOA01000020">
    <property type="protein sequence ID" value="PWC27012.1"/>
    <property type="molecule type" value="Genomic_DNA"/>
</dbReference>
<dbReference type="Proteomes" id="UP000245048">
    <property type="component" value="Unassembled WGS sequence"/>
</dbReference>
<dbReference type="AlphaFoldDB" id="A0A2U1UZD0"/>
<dbReference type="GO" id="GO:0000160">
    <property type="term" value="P:phosphorelay signal transduction system"/>
    <property type="evidence" value="ECO:0007669"/>
    <property type="project" value="UniProtKB-KW"/>
</dbReference>
<gene>
    <name evidence="9" type="primary">fixJ</name>
    <name evidence="9" type="ORF">CR165_20200</name>
</gene>
<evidence type="ECO:0000256" key="2">
    <source>
        <dbReference type="ARBA" id="ARBA00023012"/>
    </source>
</evidence>
<feature type="domain" description="Response regulatory" evidence="8">
    <location>
        <begin position="15"/>
        <end position="132"/>
    </location>
</feature>
<evidence type="ECO:0000313" key="9">
    <source>
        <dbReference type="EMBL" id="PWC27012.1"/>
    </source>
</evidence>
<feature type="domain" description="HTH luxR-type" evidence="7">
    <location>
        <begin position="158"/>
        <end position="223"/>
    </location>
</feature>
<dbReference type="InterPro" id="IPR016032">
    <property type="entry name" value="Sig_transdc_resp-reg_C-effctor"/>
</dbReference>
<accession>A0A2U1UZD0</accession>
<dbReference type="PRINTS" id="PR00038">
    <property type="entry name" value="HTHLUXR"/>
</dbReference>
<dbReference type="InterPro" id="IPR036388">
    <property type="entry name" value="WH-like_DNA-bd_sf"/>
</dbReference>
<sequence length="226" mass="24140">MTAAAAPGPRPGQPMVHVIDDDEDVSWAVATLLEAAGTPARTYASAGEFLECLPSLEWSAGGCVLTDIRMPGKDGLDLLHDLRRQGFRHPVVVMTAHGDIATAVRAMKAGASDFIEKPFDDEVLLSTLRTAMAGPPGEPGALDDPPRNASQRTDIARAAERVATLSPREREVLELAMEGKPSKVIGFELGISPRTVEVYRIKLMARLGVGSFAEAVRLAVLAQYGR</sequence>
<dbReference type="CDD" id="cd06170">
    <property type="entry name" value="LuxR_C_like"/>
    <property type="match status" value="1"/>
</dbReference>
<dbReference type="GO" id="GO:0006355">
    <property type="term" value="P:regulation of DNA-templated transcription"/>
    <property type="evidence" value="ECO:0007669"/>
    <property type="project" value="InterPro"/>
</dbReference>
<evidence type="ECO:0000256" key="4">
    <source>
        <dbReference type="ARBA" id="ARBA00023125"/>
    </source>
</evidence>
<reference evidence="10" key="1">
    <citation type="submission" date="2017-10" db="EMBL/GenBank/DDBJ databases">
        <authorList>
            <person name="Toshchakov S.V."/>
            <person name="Goeva M.A."/>
        </authorList>
    </citation>
    <scope>NUCLEOTIDE SEQUENCE [LARGE SCALE GENOMIC DNA]</scope>
    <source>
        <strain evidence="10">JR1/69-1-13</strain>
    </source>
</reference>
<dbReference type="InterPro" id="IPR000792">
    <property type="entry name" value="Tscrpt_reg_LuxR_C"/>
</dbReference>
<dbReference type="PROSITE" id="PS50043">
    <property type="entry name" value="HTH_LUXR_2"/>
    <property type="match status" value="1"/>
</dbReference>
<keyword evidence="2" id="KW-0902">Two-component regulatory system</keyword>
<dbReference type="Gene3D" id="1.10.10.10">
    <property type="entry name" value="Winged helix-like DNA-binding domain superfamily/Winged helix DNA-binding domain"/>
    <property type="match status" value="1"/>
</dbReference>
<evidence type="ECO:0000256" key="3">
    <source>
        <dbReference type="ARBA" id="ARBA00023015"/>
    </source>
</evidence>
<dbReference type="SMART" id="SM00421">
    <property type="entry name" value="HTH_LUXR"/>
    <property type="match status" value="1"/>
</dbReference>
<dbReference type="InterPro" id="IPR001789">
    <property type="entry name" value="Sig_transdc_resp-reg_receiver"/>
</dbReference>
<evidence type="ECO:0000313" key="10">
    <source>
        <dbReference type="Proteomes" id="UP000245048"/>
    </source>
</evidence>
<keyword evidence="4 9" id="KW-0238">DNA-binding</keyword>
<dbReference type="SMART" id="SM00448">
    <property type="entry name" value="REC"/>
    <property type="match status" value="1"/>
</dbReference>
<evidence type="ECO:0000256" key="5">
    <source>
        <dbReference type="ARBA" id="ARBA00023163"/>
    </source>
</evidence>